<organism evidence="5 6">
    <name type="scientific">Sporichthya brevicatena</name>
    <dbReference type="NCBI Taxonomy" id="171442"/>
    <lineage>
        <taxon>Bacteria</taxon>
        <taxon>Bacillati</taxon>
        <taxon>Actinomycetota</taxon>
        <taxon>Actinomycetes</taxon>
        <taxon>Sporichthyales</taxon>
        <taxon>Sporichthyaceae</taxon>
        <taxon>Sporichthya</taxon>
    </lineage>
</organism>
<dbReference type="PANTHER" id="PTHR11461:SF211">
    <property type="entry name" value="GH10112P-RELATED"/>
    <property type="match status" value="1"/>
</dbReference>
<keyword evidence="6" id="KW-1185">Reference proteome</keyword>
<evidence type="ECO:0000259" key="4">
    <source>
        <dbReference type="SMART" id="SM00093"/>
    </source>
</evidence>
<evidence type="ECO:0000313" key="6">
    <source>
        <dbReference type="Proteomes" id="UP001500957"/>
    </source>
</evidence>
<proteinExistence type="inferred from homology"/>
<dbReference type="SUPFAM" id="SSF56574">
    <property type="entry name" value="Serpins"/>
    <property type="match status" value="1"/>
</dbReference>
<dbReference type="InterPro" id="IPR042185">
    <property type="entry name" value="Serpin_sf_2"/>
</dbReference>
<feature type="region of interest" description="Disordered" evidence="2">
    <location>
        <begin position="128"/>
        <end position="150"/>
    </location>
</feature>
<dbReference type="Pfam" id="PF00079">
    <property type="entry name" value="Serpin"/>
    <property type="match status" value="1"/>
</dbReference>
<dbReference type="Gene3D" id="2.30.39.10">
    <property type="entry name" value="Alpha-1-antitrypsin, domain 1"/>
    <property type="match status" value="1"/>
</dbReference>
<gene>
    <name evidence="5" type="ORF">GCM10009547_46150</name>
</gene>
<evidence type="ECO:0000256" key="3">
    <source>
        <dbReference type="SAM" id="SignalP"/>
    </source>
</evidence>
<dbReference type="CDD" id="cd19590">
    <property type="entry name" value="serpin_thermopin-like"/>
    <property type="match status" value="1"/>
</dbReference>
<feature type="chain" id="PRO_5045391440" evidence="3">
    <location>
        <begin position="28"/>
        <end position="433"/>
    </location>
</feature>
<dbReference type="InterPro" id="IPR036186">
    <property type="entry name" value="Serpin_sf"/>
</dbReference>
<name>A0ABN1HBL3_9ACTN</name>
<dbReference type="InterPro" id="IPR000215">
    <property type="entry name" value="Serpin_fam"/>
</dbReference>
<evidence type="ECO:0000313" key="5">
    <source>
        <dbReference type="EMBL" id="GAA0636616.1"/>
    </source>
</evidence>
<dbReference type="PROSITE" id="PS51257">
    <property type="entry name" value="PROKAR_LIPOPROTEIN"/>
    <property type="match status" value="1"/>
</dbReference>
<sequence length="433" mass="45086">MRRTATTGRGRALALGLAVATALTACGGSGGDEMASDSVVQVAGAERLAPAAAAPVGRVVTGLDAFTAELFKATKATENLVFSPLSIAYAFAMLRVGANGTSAAELDRAFGLPAGFATAFNALTSALVTEGPATPPPAPPTGEENPPPAEPTLQIANGLFTQRGFGYGENFLRTLTEQFGGELRTLDFSAPQQAVDAVNAWAAEHTAGRIPRILDRLDPATVLVLLNAVHLDADWATPFQEIGDQPFAVAGKDVRVPTMSLQTQVAHVEGDGFSAVELPYFGDRLAMRVLLPTGRNTPADLITPRVLAAAAKGKPVRARVTMPRWDFGSELDLKSLLPALGVRAVFDPTAADLSGISTDRQLFVDQAKHKANITVDELGTVASAVTALGVSVTSAPVDPPLVFTVDRPFAFVIVDTVTGAPVFVGQVLDPRAD</sequence>
<dbReference type="InterPro" id="IPR042178">
    <property type="entry name" value="Serpin_sf_1"/>
</dbReference>
<comment type="similarity">
    <text evidence="1">Belongs to the serpin family.</text>
</comment>
<dbReference type="SMART" id="SM00093">
    <property type="entry name" value="SERPIN"/>
    <property type="match status" value="1"/>
</dbReference>
<dbReference type="Gene3D" id="3.30.497.10">
    <property type="entry name" value="Antithrombin, subunit I, domain 2"/>
    <property type="match status" value="1"/>
</dbReference>
<reference evidence="5 6" key="1">
    <citation type="journal article" date="2019" name="Int. J. Syst. Evol. Microbiol.">
        <title>The Global Catalogue of Microorganisms (GCM) 10K type strain sequencing project: providing services to taxonomists for standard genome sequencing and annotation.</title>
        <authorList>
            <consortium name="The Broad Institute Genomics Platform"/>
            <consortium name="The Broad Institute Genome Sequencing Center for Infectious Disease"/>
            <person name="Wu L."/>
            <person name="Ma J."/>
        </authorList>
    </citation>
    <scope>NUCLEOTIDE SEQUENCE [LARGE SCALE GENOMIC DNA]</scope>
    <source>
        <strain evidence="5 6">JCM 10671</strain>
    </source>
</reference>
<dbReference type="EMBL" id="BAAAHE010000050">
    <property type="protein sequence ID" value="GAA0636616.1"/>
    <property type="molecule type" value="Genomic_DNA"/>
</dbReference>
<dbReference type="InterPro" id="IPR023796">
    <property type="entry name" value="Serpin_dom"/>
</dbReference>
<feature type="compositionally biased region" description="Pro residues" evidence="2">
    <location>
        <begin position="133"/>
        <end position="150"/>
    </location>
</feature>
<accession>A0ABN1HBL3</accession>
<feature type="domain" description="Serpin" evidence="4">
    <location>
        <begin position="68"/>
        <end position="430"/>
    </location>
</feature>
<protein>
    <submittedName>
        <fullName evidence="5">Serpin family protein</fullName>
    </submittedName>
</protein>
<evidence type="ECO:0000256" key="1">
    <source>
        <dbReference type="RuleBase" id="RU000411"/>
    </source>
</evidence>
<feature type="signal peptide" evidence="3">
    <location>
        <begin position="1"/>
        <end position="27"/>
    </location>
</feature>
<keyword evidence="3" id="KW-0732">Signal</keyword>
<evidence type="ECO:0000256" key="2">
    <source>
        <dbReference type="SAM" id="MobiDB-lite"/>
    </source>
</evidence>
<dbReference type="PANTHER" id="PTHR11461">
    <property type="entry name" value="SERINE PROTEASE INHIBITOR, SERPIN"/>
    <property type="match status" value="1"/>
</dbReference>
<comment type="caution">
    <text evidence="5">The sequence shown here is derived from an EMBL/GenBank/DDBJ whole genome shotgun (WGS) entry which is preliminary data.</text>
</comment>
<dbReference type="Proteomes" id="UP001500957">
    <property type="component" value="Unassembled WGS sequence"/>
</dbReference>